<dbReference type="AlphaFoldDB" id="A0A8J3BWR0"/>
<evidence type="ECO:0000256" key="2">
    <source>
        <dbReference type="SAM" id="MobiDB-lite"/>
    </source>
</evidence>
<proteinExistence type="predicted"/>
<name>A0A8J3BWR0_9ACTN</name>
<accession>A0A8J3BWR0</accession>
<evidence type="ECO:0000256" key="1">
    <source>
        <dbReference type="ARBA" id="ARBA00002388"/>
    </source>
</evidence>
<evidence type="ECO:0000313" key="4">
    <source>
        <dbReference type="EMBL" id="GGK85661.1"/>
    </source>
</evidence>
<reference evidence="4" key="2">
    <citation type="submission" date="2020-09" db="EMBL/GenBank/DDBJ databases">
        <authorList>
            <person name="Sun Q."/>
            <person name="Zhou Y."/>
        </authorList>
    </citation>
    <scope>NUCLEOTIDE SEQUENCE</scope>
    <source>
        <strain evidence="4">CGMCC 4.7299</strain>
    </source>
</reference>
<dbReference type="PROSITE" id="PS50072">
    <property type="entry name" value="CSA_PPIASE_2"/>
    <property type="match status" value="1"/>
</dbReference>
<keyword evidence="5" id="KW-1185">Reference proteome</keyword>
<reference evidence="4" key="1">
    <citation type="journal article" date="2014" name="Int. J. Syst. Evol. Microbiol.">
        <title>Complete genome sequence of Corynebacterium casei LMG S-19264T (=DSM 44701T), isolated from a smear-ripened cheese.</title>
        <authorList>
            <consortium name="US DOE Joint Genome Institute (JGI-PGF)"/>
            <person name="Walter F."/>
            <person name="Albersmeier A."/>
            <person name="Kalinowski J."/>
            <person name="Ruckert C."/>
        </authorList>
    </citation>
    <scope>NUCLEOTIDE SEQUENCE</scope>
    <source>
        <strain evidence="4">CGMCC 4.7299</strain>
    </source>
</reference>
<comment type="function">
    <text evidence="1">PPIases accelerate the folding of proteins. It catalyzes the cis-trans isomerization of proline imidic peptide bonds in oligopeptides.</text>
</comment>
<feature type="region of interest" description="Disordered" evidence="2">
    <location>
        <begin position="74"/>
        <end position="98"/>
    </location>
</feature>
<feature type="compositionally biased region" description="Low complexity" evidence="2">
    <location>
        <begin position="87"/>
        <end position="98"/>
    </location>
</feature>
<feature type="region of interest" description="Disordered" evidence="2">
    <location>
        <begin position="154"/>
        <end position="184"/>
    </location>
</feature>
<dbReference type="Pfam" id="PF00160">
    <property type="entry name" value="Pro_isomerase"/>
    <property type="match status" value="1"/>
</dbReference>
<evidence type="ECO:0000313" key="5">
    <source>
        <dbReference type="Proteomes" id="UP000656042"/>
    </source>
</evidence>
<sequence>MAPSKDRQRKMARAKYDRQMARRAARERRRRRIQAGVGAGVAVVLIAVGVAWLGGVFDSKPDDPTAADVCAWTPQSAESNPDLKDVGTPPTSGLPTSGTEAMTVTTNQGDPIVVDLDLTSAPCSAASLRYLASKNFYDNTECYEITTEGALHCGDPSGTGQGGPTYSFYDENVPPAPAPSASATPDAAPLYPTGTVALTGVPPGTNGSQFLIFLKDYDPKDPQYPIVGTVSSGMDTVTKIGKIPTVDNGSGAEVKPKEKVVVQSLTVGAAPAPSASTAS</sequence>
<dbReference type="InterPro" id="IPR044666">
    <property type="entry name" value="Cyclophilin_A-like"/>
</dbReference>
<feature type="region of interest" description="Disordered" evidence="2">
    <location>
        <begin position="1"/>
        <end position="28"/>
    </location>
</feature>
<dbReference type="RefSeq" id="WP_189078829.1">
    <property type="nucleotide sequence ID" value="NZ_BMMX01000005.1"/>
</dbReference>
<feature type="domain" description="PPIase cyclophilin-type" evidence="3">
    <location>
        <begin position="112"/>
        <end position="267"/>
    </location>
</feature>
<dbReference type="Proteomes" id="UP000656042">
    <property type="component" value="Unassembled WGS sequence"/>
</dbReference>
<gene>
    <name evidence="4" type="ORF">GCM10012284_19940</name>
</gene>
<dbReference type="GO" id="GO:0003755">
    <property type="term" value="F:peptidyl-prolyl cis-trans isomerase activity"/>
    <property type="evidence" value="ECO:0007669"/>
    <property type="project" value="InterPro"/>
</dbReference>
<dbReference type="EMBL" id="BMMX01000005">
    <property type="protein sequence ID" value="GGK85661.1"/>
    <property type="molecule type" value="Genomic_DNA"/>
</dbReference>
<dbReference type="PANTHER" id="PTHR45625">
    <property type="entry name" value="PEPTIDYL-PROLYL CIS-TRANS ISOMERASE-RELATED"/>
    <property type="match status" value="1"/>
</dbReference>
<dbReference type="PANTHER" id="PTHR45625:SF3">
    <property type="entry name" value="PEPTIDYL-PROLYL CIS-TRANS ISOMERASE B-RELATED"/>
    <property type="match status" value="1"/>
</dbReference>
<evidence type="ECO:0000259" key="3">
    <source>
        <dbReference type="PROSITE" id="PS50072"/>
    </source>
</evidence>
<dbReference type="InterPro" id="IPR029000">
    <property type="entry name" value="Cyclophilin-like_dom_sf"/>
</dbReference>
<dbReference type="SUPFAM" id="SSF50891">
    <property type="entry name" value="Cyclophilin-like"/>
    <property type="match status" value="1"/>
</dbReference>
<organism evidence="4 5">
    <name type="scientific">Mangrovihabitans endophyticus</name>
    <dbReference type="NCBI Taxonomy" id="1751298"/>
    <lineage>
        <taxon>Bacteria</taxon>
        <taxon>Bacillati</taxon>
        <taxon>Actinomycetota</taxon>
        <taxon>Actinomycetes</taxon>
        <taxon>Micromonosporales</taxon>
        <taxon>Micromonosporaceae</taxon>
        <taxon>Mangrovihabitans</taxon>
    </lineage>
</organism>
<protein>
    <recommendedName>
        <fullName evidence="3">PPIase cyclophilin-type domain-containing protein</fullName>
    </recommendedName>
</protein>
<dbReference type="InterPro" id="IPR002130">
    <property type="entry name" value="Cyclophilin-type_PPIase_dom"/>
</dbReference>
<dbReference type="CDD" id="cd00317">
    <property type="entry name" value="cyclophilin"/>
    <property type="match status" value="1"/>
</dbReference>
<comment type="caution">
    <text evidence="4">The sequence shown here is derived from an EMBL/GenBank/DDBJ whole genome shotgun (WGS) entry which is preliminary data.</text>
</comment>
<dbReference type="Gene3D" id="2.40.100.10">
    <property type="entry name" value="Cyclophilin-like"/>
    <property type="match status" value="1"/>
</dbReference>